<feature type="region of interest" description="Disordered" evidence="1">
    <location>
        <begin position="20"/>
        <end position="78"/>
    </location>
</feature>
<reference evidence="2" key="2">
    <citation type="submission" date="2017-10" db="EMBL/GenBank/DDBJ databases">
        <title>Ladona fulva Genome sequencing and assembly.</title>
        <authorList>
            <person name="Murali S."/>
            <person name="Richards S."/>
            <person name="Bandaranaike D."/>
            <person name="Bellair M."/>
            <person name="Blankenburg K."/>
            <person name="Chao H."/>
            <person name="Dinh H."/>
            <person name="Doddapaneni H."/>
            <person name="Dugan-Rocha S."/>
            <person name="Elkadiri S."/>
            <person name="Gnanaolivu R."/>
            <person name="Hernandez B."/>
            <person name="Skinner E."/>
            <person name="Javaid M."/>
            <person name="Lee S."/>
            <person name="Li M."/>
            <person name="Ming W."/>
            <person name="Munidasa M."/>
            <person name="Muniz J."/>
            <person name="Nguyen L."/>
            <person name="Hughes D."/>
            <person name="Osuji N."/>
            <person name="Pu L.-L."/>
            <person name="Puazo M."/>
            <person name="Qu C."/>
            <person name="Quiroz J."/>
            <person name="Raj R."/>
            <person name="Weissenberger G."/>
            <person name="Xin Y."/>
            <person name="Zou X."/>
            <person name="Han Y."/>
            <person name="Worley K."/>
            <person name="Muzny D."/>
            <person name="Gibbs R."/>
        </authorList>
    </citation>
    <scope>NUCLEOTIDE SEQUENCE</scope>
    <source>
        <strain evidence="2">Sampled in the wild</strain>
    </source>
</reference>
<sequence>MSDYQNQICTIDLSSASFISRLPPVPPVPPPGTSRLPPERFEVGTALPPEAPAAVTPPPPPPTPPLPTPPPEDCSAWW</sequence>
<reference evidence="2" key="1">
    <citation type="submission" date="2013-04" db="EMBL/GenBank/DDBJ databases">
        <authorList>
            <person name="Qu J."/>
            <person name="Murali S.C."/>
            <person name="Bandaranaike D."/>
            <person name="Bellair M."/>
            <person name="Blankenburg K."/>
            <person name="Chao H."/>
            <person name="Dinh H."/>
            <person name="Doddapaneni H."/>
            <person name="Downs B."/>
            <person name="Dugan-Rocha S."/>
            <person name="Elkadiri S."/>
            <person name="Gnanaolivu R.D."/>
            <person name="Hernandez B."/>
            <person name="Javaid M."/>
            <person name="Jayaseelan J.C."/>
            <person name="Lee S."/>
            <person name="Li M."/>
            <person name="Ming W."/>
            <person name="Munidasa M."/>
            <person name="Muniz J."/>
            <person name="Nguyen L."/>
            <person name="Ongeri F."/>
            <person name="Osuji N."/>
            <person name="Pu L.-L."/>
            <person name="Puazo M."/>
            <person name="Qu C."/>
            <person name="Quiroz J."/>
            <person name="Raj R."/>
            <person name="Weissenberger G."/>
            <person name="Xin Y."/>
            <person name="Zou X."/>
            <person name="Han Y."/>
            <person name="Richards S."/>
            <person name="Worley K."/>
            <person name="Muzny D."/>
            <person name="Gibbs R."/>
        </authorList>
    </citation>
    <scope>NUCLEOTIDE SEQUENCE</scope>
    <source>
        <strain evidence="2">Sampled in the wild</strain>
    </source>
</reference>
<proteinExistence type="predicted"/>
<evidence type="ECO:0000313" key="3">
    <source>
        <dbReference type="Proteomes" id="UP000792457"/>
    </source>
</evidence>
<protein>
    <submittedName>
        <fullName evidence="2">Uncharacterized protein</fullName>
    </submittedName>
</protein>
<evidence type="ECO:0000256" key="1">
    <source>
        <dbReference type="SAM" id="MobiDB-lite"/>
    </source>
</evidence>
<keyword evidence="3" id="KW-1185">Reference proteome</keyword>
<comment type="caution">
    <text evidence="2">The sequence shown here is derived from an EMBL/GenBank/DDBJ whole genome shotgun (WGS) entry which is preliminary data.</text>
</comment>
<name>A0A8K0KNS5_LADFU</name>
<evidence type="ECO:0000313" key="2">
    <source>
        <dbReference type="EMBL" id="KAG8235603.1"/>
    </source>
</evidence>
<organism evidence="2 3">
    <name type="scientific">Ladona fulva</name>
    <name type="common">Scarce chaser dragonfly</name>
    <name type="synonym">Libellula fulva</name>
    <dbReference type="NCBI Taxonomy" id="123851"/>
    <lineage>
        <taxon>Eukaryota</taxon>
        <taxon>Metazoa</taxon>
        <taxon>Ecdysozoa</taxon>
        <taxon>Arthropoda</taxon>
        <taxon>Hexapoda</taxon>
        <taxon>Insecta</taxon>
        <taxon>Pterygota</taxon>
        <taxon>Palaeoptera</taxon>
        <taxon>Odonata</taxon>
        <taxon>Epiprocta</taxon>
        <taxon>Anisoptera</taxon>
        <taxon>Libelluloidea</taxon>
        <taxon>Libellulidae</taxon>
        <taxon>Ladona</taxon>
    </lineage>
</organism>
<gene>
    <name evidence="2" type="ORF">J437_LFUL014862</name>
</gene>
<dbReference type="AlphaFoldDB" id="A0A8K0KNS5"/>
<dbReference type="Proteomes" id="UP000792457">
    <property type="component" value="Unassembled WGS sequence"/>
</dbReference>
<accession>A0A8K0KNS5</accession>
<feature type="compositionally biased region" description="Pro residues" evidence="1">
    <location>
        <begin position="23"/>
        <end position="32"/>
    </location>
</feature>
<dbReference type="EMBL" id="KZ308928">
    <property type="protein sequence ID" value="KAG8235603.1"/>
    <property type="molecule type" value="Genomic_DNA"/>
</dbReference>
<feature type="compositionally biased region" description="Pro residues" evidence="1">
    <location>
        <begin position="49"/>
        <end position="72"/>
    </location>
</feature>